<accession>A0A0A9AAI1</accession>
<evidence type="ECO:0000313" key="1">
    <source>
        <dbReference type="EMBL" id="JAD46958.1"/>
    </source>
</evidence>
<organism evidence="1">
    <name type="scientific">Arundo donax</name>
    <name type="common">Giant reed</name>
    <name type="synonym">Donax arundinaceus</name>
    <dbReference type="NCBI Taxonomy" id="35708"/>
    <lineage>
        <taxon>Eukaryota</taxon>
        <taxon>Viridiplantae</taxon>
        <taxon>Streptophyta</taxon>
        <taxon>Embryophyta</taxon>
        <taxon>Tracheophyta</taxon>
        <taxon>Spermatophyta</taxon>
        <taxon>Magnoliopsida</taxon>
        <taxon>Liliopsida</taxon>
        <taxon>Poales</taxon>
        <taxon>Poaceae</taxon>
        <taxon>PACMAD clade</taxon>
        <taxon>Arundinoideae</taxon>
        <taxon>Arundineae</taxon>
        <taxon>Arundo</taxon>
    </lineage>
</organism>
<name>A0A0A9AAI1_ARUDO</name>
<dbReference type="EMBL" id="GBRH01250937">
    <property type="protein sequence ID" value="JAD46958.1"/>
    <property type="molecule type" value="Transcribed_RNA"/>
</dbReference>
<reference evidence="1" key="1">
    <citation type="submission" date="2014-09" db="EMBL/GenBank/DDBJ databases">
        <authorList>
            <person name="Magalhaes I.L.F."/>
            <person name="Oliveira U."/>
            <person name="Santos F.R."/>
            <person name="Vidigal T.H.D.A."/>
            <person name="Brescovit A.D."/>
            <person name="Santos A.J."/>
        </authorList>
    </citation>
    <scope>NUCLEOTIDE SEQUENCE</scope>
    <source>
        <tissue evidence="1">Shoot tissue taken approximately 20 cm above the soil surface</tissue>
    </source>
</reference>
<sequence length="94" mass="10806">MGSPWCQRNRQPRPAVLYCNGTRRIANTITILQNGNARRKFIKVVVMSHSLIQQPLAFHHILASTINERQTEIYKAIRSLHSCGCFPTRIYPKS</sequence>
<proteinExistence type="predicted"/>
<reference evidence="1" key="2">
    <citation type="journal article" date="2015" name="Data Brief">
        <title>Shoot transcriptome of the giant reed, Arundo donax.</title>
        <authorList>
            <person name="Barrero R.A."/>
            <person name="Guerrero F.D."/>
            <person name="Moolhuijzen P."/>
            <person name="Goolsby J.A."/>
            <person name="Tidwell J."/>
            <person name="Bellgard S.E."/>
            <person name="Bellgard M.I."/>
        </authorList>
    </citation>
    <scope>NUCLEOTIDE SEQUENCE</scope>
    <source>
        <tissue evidence="1">Shoot tissue taken approximately 20 cm above the soil surface</tissue>
    </source>
</reference>
<dbReference type="AlphaFoldDB" id="A0A0A9AAI1"/>
<protein>
    <submittedName>
        <fullName evidence="1">Uncharacterized protein</fullName>
    </submittedName>
</protein>